<dbReference type="PROSITE" id="PS51782">
    <property type="entry name" value="LYSM"/>
    <property type="match status" value="1"/>
</dbReference>
<feature type="chain" id="PRO_5039405408" evidence="1">
    <location>
        <begin position="28"/>
        <end position="91"/>
    </location>
</feature>
<evidence type="ECO:0000313" key="4">
    <source>
        <dbReference type="Proteomes" id="UP000199689"/>
    </source>
</evidence>
<dbReference type="Gene3D" id="3.10.350.10">
    <property type="entry name" value="LysM domain"/>
    <property type="match status" value="1"/>
</dbReference>
<evidence type="ECO:0000256" key="1">
    <source>
        <dbReference type="SAM" id="SignalP"/>
    </source>
</evidence>
<name>A0A1G5VQ96_9FIRM</name>
<dbReference type="InterPro" id="IPR036779">
    <property type="entry name" value="LysM_dom_sf"/>
</dbReference>
<protein>
    <submittedName>
        <fullName evidence="3">LysM domain-containing protein</fullName>
    </submittedName>
</protein>
<dbReference type="AlphaFoldDB" id="A0A1G5VQ96"/>
<dbReference type="RefSeq" id="WP_091364126.1">
    <property type="nucleotide sequence ID" value="NZ_CALJSX010000044.1"/>
</dbReference>
<evidence type="ECO:0000259" key="2">
    <source>
        <dbReference type="PROSITE" id="PS51782"/>
    </source>
</evidence>
<evidence type="ECO:0000313" key="3">
    <source>
        <dbReference type="EMBL" id="SDA48039.1"/>
    </source>
</evidence>
<gene>
    <name evidence="3" type="ORF">SAMN02910343_00815</name>
</gene>
<dbReference type="Pfam" id="PF01476">
    <property type="entry name" value="LysM"/>
    <property type="match status" value="1"/>
</dbReference>
<dbReference type="STRING" id="209880.SAMN02910343_00815"/>
<dbReference type="Proteomes" id="UP000199689">
    <property type="component" value="Unassembled WGS sequence"/>
</dbReference>
<sequence length="91" mass="10144">MGRLYSKVKMLCLFTILLAFAGFAVNADGLLNTERYQSVNVQPGDTLWSIASRNVSEETDIRAYVFELQEINHISNPGTITPGQSILIPRK</sequence>
<proteinExistence type="predicted"/>
<feature type="signal peptide" evidence="1">
    <location>
        <begin position="1"/>
        <end position="27"/>
    </location>
</feature>
<dbReference type="SUPFAM" id="SSF54106">
    <property type="entry name" value="LysM domain"/>
    <property type="match status" value="1"/>
</dbReference>
<dbReference type="EMBL" id="FMXA01000008">
    <property type="protein sequence ID" value="SDA48039.1"/>
    <property type="molecule type" value="Genomic_DNA"/>
</dbReference>
<dbReference type="CDD" id="cd00118">
    <property type="entry name" value="LysM"/>
    <property type="match status" value="1"/>
</dbReference>
<dbReference type="GeneID" id="87755845"/>
<reference evidence="3 4" key="1">
    <citation type="submission" date="2016-10" db="EMBL/GenBank/DDBJ databases">
        <authorList>
            <person name="de Groot N.N."/>
        </authorList>
    </citation>
    <scope>NUCLEOTIDE SEQUENCE [LARGE SCALE GENOMIC DNA]</scope>
    <source>
        <strain evidence="3 4">DSM 15230</strain>
    </source>
</reference>
<feature type="domain" description="LysM" evidence="2">
    <location>
        <begin position="37"/>
        <end position="88"/>
    </location>
</feature>
<keyword evidence="1" id="KW-0732">Signal</keyword>
<dbReference type="OrthoDB" id="1630889at2"/>
<dbReference type="SMART" id="SM00257">
    <property type="entry name" value="LysM"/>
    <property type="match status" value="1"/>
</dbReference>
<keyword evidence="4" id="KW-1185">Reference proteome</keyword>
<dbReference type="InterPro" id="IPR018392">
    <property type="entry name" value="LysM"/>
</dbReference>
<accession>A0A1G5VQ96</accession>
<organism evidence="3 4">
    <name type="scientific">Allisonella histaminiformans</name>
    <dbReference type="NCBI Taxonomy" id="209880"/>
    <lineage>
        <taxon>Bacteria</taxon>
        <taxon>Bacillati</taxon>
        <taxon>Bacillota</taxon>
        <taxon>Negativicutes</taxon>
        <taxon>Veillonellales</taxon>
        <taxon>Veillonellaceae</taxon>
        <taxon>Allisonella</taxon>
    </lineage>
</organism>